<reference evidence="4 5" key="1">
    <citation type="submission" date="2018-08" db="EMBL/GenBank/DDBJ databases">
        <title>Genomic investigation of the strawberry pathogen Phytophthora fragariae indicates pathogenicity is determined by transcriptional variation in three key races.</title>
        <authorList>
            <person name="Adams T.M."/>
            <person name="Armitage A.D."/>
            <person name="Sobczyk M.K."/>
            <person name="Bates H.J."/>
            <person name="Dunwell J.M."/>
            <person name="Nellist C.F."/>
            <person name="Harrison R.J."/>
        </authorList>
    </citation>
    <scope>NUCLEOTIDE SEQUENCE [LARGE SCALE GENOMIC DNA]</scope>
    <source>
        <strain evidence="3 4">A4</strain>
        <strain evidence="1 5">BC-1</strain>
        <strain evidence="2 6">BC-23</strain>
    </source>
</reference>
<gene>
    <name evidence="3" type="ORF">PF001_g10155</name>
    <name evidence="1" type="ORF">PF002_g12664</name>
    <name evidence="2" type="ORF">PF004_g10055</name>
</gene>
<dbReference type="Proteomes" id="UP000476176">
    <property type="component" value="Unassembled WGS sequence"/>
</dbReference>
<organism evidence="1 5">
    <name type="scientific">Phytophthora fragariae</name>
    <dbReference type="NCBI Taxonomy" id="53985"/>
    <lineage>
        <taxon>Eukaryota</taxon>
        <taxon>Sar</taxon>
        <taxon>Stramenopiles</taxon>
        <taxon>Oomycota</taxon>
        <taxon>Peronosporomycetes</taxon>
        <taxon>Peronosporales</taxon>
        <taxon>Peronosporaceae</taxon>
        <taxon>Phytophthora</taxon>
    </lineage>
</organism>
<evidence type="ECO:0000313" key="4">
    <source>
        <dbReference type="Proteomes" id="UP000437068"/>
    </source>
</evidence>
<accession>A0A6A3Z9N0</accession>
<sequence length="212" mass="24073">MNILRLSSEVAALHKEQKLLLDVLQVQHLFRDSFQALLAQFVGVDSDSRLEAAAHTSCCSRVRRHQALRSRTGLRHDEPEPELPASDGGVLAQLRESRVHAVGSVRAQMGPDLKTQLVENHDALVVRRHTNYCTWGAASYLIFRLQMANGYTVCFRMAPVLGILQALVVDRCISLDDALARVRRGWYAHERRDHFWRVHPRRSHELRGALDA</sequence>
<dbReference type="Proteomes" id="UP000437068">
    <property type="component" value="Unassembled WGS sequence"/>
</dbReference>
<dbReference type="EMBL" id="QXGD01000618">
    <property type="protein sequence ID" value="KAE9231532.1"/>
    <property type="molecule type" value="Genomic_DNA"/>
</dbReference>
<comment type="caution">
    <text evidence="1">The sequence shown here is derived from an EMBL/GenBank/DDBJ whole genome shotgun (WGS) entry which is preliminary data.</text>
</comment>
<name>A0A6A3Z9N0_9STRA</name>
<proteinExistence type="predicted"/>
<dbReference type="Proteomes" id="UP000440367">
    <property type="component" value="Unassembled WGS sequence"/>
</dbReference>
<evidence type="ECO:0000313" key="1">
    <source>
        <dbReference type="EMBL" id="KAE9231532.1"/>
    </source>
</evidence>
<dbReference type="AlphaFoldDB" id="A0A6A3Z9N0"/>
<dbReference type="EMBL" id="QXGC01000510">
    <property type="protein sequence ID" value="KAE9232002.1"/>
    <property type="molecule type" value="Genomic_DNA"/>
</dbReference>
<evidence type="ECO:0000313" key="5">
    <source>
        <dbReference type="Proteomes" id="UP000440367"/>
    </source>
</evidence>
<evidence type="ECO:0000313" key="2">
    <source>
        <dbReference type="EMBL" id="KAE9232002.1"/>
    </source>
</evidence>
<evidence type="ECO:0000313" key="6">
    <source>
        <dbReference type="Proteomes" id="UP000476176"/>
    </source>
</evidence>
<evidence type="ECO:0000313" key="3">
    <source>
        <dbReference type="EMBL" id="KAE9310513.1"/>
    </source>
</evidence>
<dbReference type="EMBL" id="QXGE01000506">
    <property type="protein sequence ID" value="KAE9310513.1"/>
    <property type="molecule type" value="Genomic_DNA"/>
</dbReference>
<protein>
    <submittedName>
        <fullName evidence="1">Uncharacterized protein</fullName>
    </submittedName>
</protein>